<evidence type="ECO:0000313" key="11">
    <source>
        <dbReference type="EMBL" id="PTB86386.1"/>
    </source>
</evidence>
<feature type="transmembrane region" description="Helical" evidence="7">
    <location>
        <begin position="76"/>
        <end position="95"/>
    </location>
</feature>
<dbReference type="SUPFAM" id="SSF50182">
    <property type="entry name" value="Sm-like ribonucleoproteins"/>
    <property type="match status" value="1"/>
</dbReference>
<feature type="transmembrane region" description="Helical" evidence="7">
    <location>
        <begin position="210"/>
        <end position="231"/>
    </location>
</feature>
<dbReference type="Pfam" id="PF21082">
    <property type="entry name" value="MS_channel_3rd"/>
    <property type="match status" value="1"/>
</dbReference>
<evidence type="ECO:0000256" key="5">
    <source>
        <dbReference type="ARBA" id="ARBA00022989"/>
    </source>
</evidence>
<evidence type="ECO:0000259" key="8">
    <source>
        <dbReference type="Pfam" id="PF00924"/>
    </source>
</evidence>
<dbReference type="SUPFAM" id="SSF82689">
    <property type="entry name" value="Mechanosensitive channel protein MscS (YggB), C-terminal domain"/>
    <property type="match status" value="1"/>
</dbReference>
<evidence type="ECO:0000256" key="6">
    <source>
        <dbReference type="ARBA" id="ARBA00023136"/>
    </source>
</evidence>
<dbReference type="InterPro" id="IPR052702">
    <property type="entry name" value="MscS-like_channel"/>
</dbReference>
<dbReference type="Gene3D" id="1.10.287.1260">
    <property type="match status" value="1"/>
</dbReference>
<feature type="transmembrane region" description="Helical" evidence="7">
    <location>
        <begin position="26"/>
        <end position="47"/>
    </location>
</feature>
<dbReference type="InterPro" id="IPR011014">
    <property type="entry name" value="MscS_channel_TM-2"/>
</dbReference>
<gene>
    <name evidence="11" type="ORF">C9940_02595</name>
</gene>
<keyword evidence="6 7" id="KW-0472">Membrane</keyword>
<comment type="subcellular location">
    <subcellularLocation>
        <location evidence="1">Cell membrane</location>
        <topology evidence="1">Multi-pass membrane protein</topology>
    </subcellularLocation>
</comment>
<keyword evidence="5 7" id="KW-1133">Transmembrane helix</keyword>
<dbReference type="Gene3D" id="3.30.70.100">
    <property type="match status" value="1"/>
</dbReference>
<dbReference type="InterPro" id="IPR049278">
    <property type="entry name" value="MS_channel_C"/>
</dbReference>
<dbReference type="PANTHER" id="PTHR30347:SF1">
    <property type="entry name" value="MECHANOSENSITIVE CHANNEL MSCK"/>
    <property type="match status" value="1"/>
</dbReference>
<dbReference type="Pfam" id="PF00924">
    <property type="entry name" value="MS_channel_2nd"/>
    <property type="match status" value="1"/>
</dbReference>
<comment type="similarity">
    <text evidence="2">Belongs to the MscS (TC 1.A.23) family.</text>
</comment>
<dbReference type="InterPro" id="IPR011066">
    <property type="entry name" value="MscS_channel_C_sf"/>
</dbReference>
<dbReference type="InterPro" id="IPR010920">
    <property type="entry name" value="LSM_dom_sf"/>
</dbReference>
<dbReference type="GO" id="GO:0005886">
    <property type="term" value="C:plasma membrane"/>
    <property type="evidence" value="ECO:0007669"/>
    <property type="project" value="UniProtKB-SubCell"/>
</dbReference>
<dbReference type="InterPro" id="IPR049142">
    <property type="entry name" value="MS_channel_1st"/>
</dbReference>
<feature type="transmembrane region" description="Helical" evidence="7">
    <location>
        <begin position="101"/>
        <end position="119"/>
    </location>
</feature>
<evidence type="ECO:0000256" key="1">
    <source>
        <dbReference type="ARBA" id="ARBA00004651"/>
    </source>
</evidence>
<dbReference type="SUPFAM" id="SSF82861">
    <property type="entry name" value="Mechanosensitive channel protein MscS (YggB), transmembrane region"/>
    <property type="match status" value="1"/>
</dbReference>
<organism evidence="11">
    <name type="scientific">Pseudidiomarina aestuarii</name>
    <dbReference type="NCBI Taxonomy" id="624146"/>
    <lineage>
        <taxon>Bacteria</taxon>
        <taxon>Pseudomonadati</taxon>
        <taxon>Pseudomonadota</taxon>
        <taxon>Gammaproteobacteria</taxon>
        <taxon>Alteromonadales</taxon>
        <taxon>Idiomarinaceae</taxon>
        <taxon>Pseudidiomarina</taxon>
    </lineage>
</organism>
<dbReference type="Gene3D" id="2.30.30.60">
    <property type="match status" value="1"/>
</dbReference>
<sequence length="438" mass="49335">MDIQQIETLFFQSLHIVMDWASSPKFYSQIGLIVLGGLLAFSIASFLKSRSPLLRQLPASGPLLKLRNSIYRSRDLIFPLMIILAFSIAADISQLWIGQSWLIQICMSWAVIYMLYKLINRVVHKALFKKLALFIVLPIAVLHLFGWLDAVIVYLESLSFELGNIKISAYGIIRVLIFGSILFWLGRISSTAGQQIIRSQEDLDIGTREVFAKLFQIALFFIVFILLLQIMGINLTALAVFGGALGVGLGFGLQSIASNFISGIILLLERSLSVGDYIEMEDGRKGIIRELNMRSSTLETFDGKDIMVPNEQFITTSFTNWTHKNLKQRYSLEFQVAYKTDLHFLFDLLRQVVASHPRVISGDDVPIEERPDAEIAGFGDSGVDILIEFWMEGIDDGVNRVGADLLLMIWDALKQHEIEIPFPQREVKILNASGEAIR</sequence>
<dbReference type="GO" id="GO:0008381">
    <property type="term" value="F:mechanosensitive monoatomic ion channel activity"/>
    <property type="evidence" value="ECO:0007669"/>
    <property type="project" value="UniProtKB-ARBA"/>
</dbReference>
<keyword evidence="4 7" id="KW-0812">Transmembrane</keyword>
<protein>
    <submittedName>
        <fullName evidence="11">Mechanosensitive ion channel protein</fullName>
    </submittedName>
</protein>
<evidence type="ECO:0000256" key="3">
    <source>
        <dbReference type="ARBA" id="ARBA00022475"/>
    </source>
</evidence>
<accession>A0A2T4CXU4</accession>
<dbReference type="InterPro" id="IPR023408">
    <property type="entry name" value="MscS_beta-dom_sf"/>
</dbReference>
<feature type="domain" description="Mechanosensitive ion channel transmembrane helices 2/3" evidence="10">
    <location>
        <begin position="214"/>
        <end position="254"/>
    </location>
</feature>
<dbReference type="AlphaFoldDB" id="A0A2T4CXU4"/>
<feature type="transmembrane region" description="Helical" evidence="7">
    <location>
        <begin position="237"/>
        <end position="268"/>
    </location>
</feature>
<feature type="domain" description="Mechanosensitive ion channel MscS" evidence="8">
    <location>
        <begin position="256"/>
        <end position="323"/>
    </location>
</feature>
<evidence type="ECO:0000256" key="2">
    <source>
        <dbReference type="ARBA" id="ARBA00008017"/>
    </source>
</evidence>
<dbReference type="InterPro" id="IPR006685">
    <property type="entry name" value="MscS_channel_2nd"/>
</dbReference>
<feature type="transmembrane region" description="Helical" evidence="7">
    <location>
        <begin position="131"/>
        <end position="155"/>
    </location>
</feature>
<dbReference type="EMBL" id="PYVN01000019">
    <property type="protein sequence ID" value="PTB86386.1"/>
    <property type="molecule type" value="Genomic_DNA"/>
</dbReference>
<proteinExistence type="inferred from homology"/>
<reference evidence="11" key="1">
    <citation type="submission" date="2018-03" db="EMBL/GenBank/DDBJ databases">
        <title>Cross-interface Injection: A General Nanoliter Liquid Handling Method Applied to Single Cells Genome Amplification Automated Nanoliter Liquid Handling Applied to Single Cell Multiple Displacement Amplification.</title>
        <authorList>
            <person name="Yun J."/>
            <person name="Xu P."/>
            <person name="Xu J."/>
            <person name="Dai X."/>
            <person name="Wang Y."/>
            <person name="Zheng X."/>
            <person name="Cao C."/>
            <person name="Yi Q."/>
            <person name="Zhu Y."/>
            <person name="Wang L."/>
            <person name="Dong Z."/>
            <person name="Huang Y."/>
            <person name="Huang L."/>
            <person name="Du W."/>
        </authorList>
    </citation>
    <scope>NUCLEOTIDE SEQUENCE [LARGE SCALE GENOMIC DNA]</scope>
    <source>
        <strain evidence="11">Z-D3-2</strain>
    </source>
</reference>
<dbReference type="PANTHER" id="PTHR30347">
    <property type="entry name" value="POTASSIUM CHANNEL RELATED"/>
    <property type="match status" value="1"/>
</dbReference>
<evidence type="ECO:0000259" key="10">
    <source>
        <dbReference type="Pfam" id="PF21088"/>
    </source>
</evidence>
<feature type="domain" description="Mechanosensitive ion channel MscS C-terminal" evidence="9">
    <location>
        <begin position="332"/>
        <end position="420"/>
    </location>
</feature>
<name>A0A2T4CXU4_9GAMM</name>
<evidence type="ECO:0000256" key="7">
    <source>
        <dbReference type="SAM" id="Phobius"/>
    </source>
</evidence>
<comment type="caution">
    <text evidence="11">The sequence shown here is derived from an EMBL/GenBank/DDBJ whole genome shotgun (WGS) entry which is preliminary data.</text>
</comment>
<feature type="transmembrane region" description="Helical" evidence="7">
    <location>
        <begin position="167"/>
        <end position="189"/>
    </location>
</feature>
<keyword evidence="3" id="KW-1003">Cell membrane</keyword>
<dbReference type="Pfam" id="PF21088">
    <property type="entry name" value="MS_channel_1st"/>
    <property type="match status" value="1"/>
</dbReference>
<evidence type="ECO:0000259" key="9">
    <source>
        <dbReference type="Pfam" id="PF21082"/>
    </source>
</evidence>
<evidence type="ECO:0000256" key="4">
    <source>
        <dbReference type="ARBA" id="ARBA00022692"/>
    </source>
</evidence>